<evidence type="ECO:0000259" key="1">
    <source>
        <dbReference type="Pfam" id="PF03732"/>
    </source>
</evidence>
<dbReference type="PANTHER" id="PTHR33223">
    <property type="entry name" value="CCHC-TYPE DOMAIN-CONTAINING PROTEIN"/>
    <property type="match status" value="1"/>
</dbReference>
<proteinExistence type="predicted"/>
<dbReference type="Pfam" id="PF03732">
    <property type="entry name" value="Retrotrans_gag"/>
    <property type="match status" value="1"/>
</dbReference>
<name>A0A834WYV3_9FABA</name>
<protein>
    <submittedName>
        <fullName evidence="2">Gag-pro-like protein</fullName>
    </submittedName>
</protein>
<reference evidence="2" key="1">
    <citation type="submission" date="2020-09" db="EMBL/GenBank/DDBJ databases">
        <title>Genome-Enabled Discovery of Anthraquinone Biosynthesis in Senna tora.</title>
        <authorList>
            <person name="Kang S.-H."/>
            <person name="Pandey R.P."/>
            <person name="Lee C.-M."/>
            <person name="Sim J.-S."/>
            <person name="Jeong J.-T."/>
            <person name="Choi B.-S."/>
            <person name="Jung M."/>
            <person name="Ginzburg D."/>
            <person name="Zhao K."/>
            <person name="Won S.Y."/>
            <person name="Oh T.-J."/>
            <person name="Yu Y."/>
            <person name="Kim N.-H."/>
            <person name="Lee O.R."/>
            <person name="Lee T.-H."/>
            <person name="Bashyal P."/>
            <person name="Kim T.-S."/>
            <person name="Lee W.-H."/>
            <person name="Kawkins C."/>
            <person name="Kim C.-K."/>
            <person name="Kim J.S."/>
            <person name="Ahn B.O."/>
            <person name="Rhee S.Y."/>
            <person name="Sohng J.K."/>
        </authorList>
    </citation>
    <scope>NUCLEOTIDE SEQUENCE</scope>
    <source>
        <tissue evidence="2">Leaf</tissue>
    </source>
</reference>
<dbReference type="AlphaFoldDB" id="A0A834WYV3"/>
<feature type="domain" description="Retrotransposon gag" evidence="1">
    <location>
        <begin position="199"/>
        <end position="275"/>
    </location>
</feature>
<dbReference type="PANTHER" id="PTHR33223:SF8">
    <property type="entry name" value="OS04G0172440 PROTEIN"/>
    <property type="match status" value="1"/>
</dbReference>
<keyword evidence="3" id="KW-1185">Reference proteome</keyword>
<gene>
    <name evidence="2" type="ORF">G2W53_009687</name>
</gene>
<dbReference type="InterPro" id="IPR005162">
    <property type="entry name" value="Retrotrans_gag_dom"/>
</dbReference>
<accession>A0A834WYV3</accession>
<comment type="caution">
    <text evidence="2">The sequence shown here is derived from an EMBL/GenBank/DDBJ whole genome shotgun (WGS) entry which is preliminary data.</text>
</comment>
<dbReference type="OrthoDB" id="1433060at2759"/>
<evidence type="ECO:0000313" key="2">
    <source>
        <dbReference type="EMBL" id="KAF7834828.1"/>
    </source>
</evidence>
<evidence type="ECO:0000313" key="3">
    <source>
        <dbReference type="Proteomes" id="UP000634136"/>
    </source>
</evidence>
<organism evidence="2 3">
    <name type="scientific">Senna tora</name>
    <dbReference type="NCBI Taxonomy" id="362788"/>
    <lineage>
        <taxon>Eukaryota</taxon>
        <taxon>Viridiplantae</taxon>
        <taxon>Streptophyta</taxon>
        <taxon>Embryophyta</taxon>
        <taxon>Tracheophyta</taxon>
        <taxon>Spermatophyta</taxon>
        <taxon>Magnoliopsida</taxon>
        <taxon>eudicotyledons</taxon>
        <taxon>Gunneridae</taxon>
        <taxon>Pentapetalae</taxon>
        <taxon>rosids</taxon>
        <taxon>fabids</taxon>
        <taxon>Fabales</taxon>
        <taxon>Fabaceae</taxon>
        <taxon>Caesalpinioideae</taxon>
        <taxon>Cassia clade</taxon>
        <taxon>Senna</taxon>
    </lineage>
</organism>
<sequence length="277" mass="32242">MPSLTRIYELESLLPFLLLFTGNIAPVEHKWNQQGFAREAQKNSPPPSLLSLLPSSYDGIGKNGLQGPSIKKEEVKGTPRVEDMQKWDLKRDDYDDARVRSLFFFNIVINLGFSPNMTEFGLGKSTQEEGTPKLKSREKLYGVWDLEDLCVFPQVEVLAGFKFPDFVKYDRTTNPKFHLKVYFLTTGKWGRNEKLFLAHFHFSLTGFAFKRYICLGKESLRSWHDMVQEFLKQFKHSKIELTRELIQKVSQKIGESFLEYAQRWKQIALDIQTPMTE</sequence>
<dbReference type="EMBL" id="JAAIUW010000004">
    <property type="protein sequence ID" value="KAF7834828.1"/>
    <property type="molecule type" value="Genomic_DNA"/>
</dbReference>
<dbReference type="Proteomes" id="UP000634136">
    <property type="component" value="Unassembled WGS sequence"/>
</dbReference>